<evidence type="ECO:0000313" key="1">
    <source>
        <dbReference type="EMBL" id="WWQ67519.1"/>
    </source>
</evidence>
<accession>A0ACD5AKV9</accession>
<evidence type="ECO:0000313" key="2">
    <source>
        <dbReference type="Proteomes" id="UP001432251"/>
    </source>
</evidence>
<protein>
    <submittedName>
        <fullName evidence="1">Uncharacterized protein</fullName>
    </submittedName>
</protein>
<proteinExistence type="predicted"/>
<keyword evidence="2" id="KW-1185">Reference proteome</keyword>
<gene>
    <name evidence="1" type="ORF">V2W30_32100</name>
</gene>
<reference evidence="1" key="1">
    <citation type="journal article" date="2025" name="Int. J. Syst. Evol. Microbiol.">
        <title>Streptomyces citrinus sp. nov., with yellow diffusible pigment.</title>
        <authorList>
            <person name="He Y."/>
            <person name="Yang E."/>
            <person name="Xu J."/>
            <person name="Sun Y."/>
            <person name="Sun L."/>
        </authorList>
    </citation>
    <scope>NUCLEOTIDE SEQUENCE</scope>
    <source>
        <strain evidence="1">Q6</strain>
    </source>
</reference>
<organism evidence="1 2">
    <name type="scientific">Streptomyces citrinus</name>
    <dbReference type="NCBI Taxonomy" id="3118173"/>
    <lineage>
        <taxon>Bacteria</taxon>
        <taxon>Bacillati</taxon>
        <taxon>Actinomycetota</taxon>
        <taxon>Actinomycetes</taxon>
        <taxon>Kitasatosporales</taxon>
        <taxon>Streptomycetaceae</taxon>
        <taxon>Streptomyces</taxon>
    </lineage>
</organism>
<dbReference type="EMBL" id="CP146022">
    <property type="protein sequence ID" value="WWQ67519.1"/>
    <property type="molecule type" value="Genomic_DNA"/>
</dbReference>
<name>A0ACD5AKV9_9ACTN</name>
<dbReference type="Proteomes" id="UP001432251">
    <property type="component" value="Chromosome"/>
</dbReference>
<sequence>MVPAVDLGDGELRLRFPDGVHADTAGLDEALAGPRHEAATGVTVAGDESFETLQLFLATTLPGFCRLTRNRDQDSGITTLPRRSDAAAITADGSLAHLTHTLVQDGPTPDQRRSEFVVHGFGPTGPALADRLAAAVVRWDVHERGRGYPALEVHPAGTPDTELPAGHLLDKTHSRLVWTWRSDGPR</sequence>